<dbReference type="Proteomes" id="UP001065613">
    <property type="component" value="Chromosome"/>
</dbReference>
<dbReference type="KEGG" id="wna:KA717_24275"/>
<feature type="coiled-coil region" evidence="1">
    <location>
        <begin position="74"/>
        <end position="101"/>
    </location>
</feature>
<dbReference type="AlphaFoldDB" id="A0A977KVE3"/>
<proteinExistence type="predicted"/>
<dbReference type="EMBL" id="CP073041">
    <property type="protein sequence ID" value="UXE59055.1"/>
    <property type="molecule type" value="Genomic_DNA"/>
</dbReference>
<keyword evidence="1" id="KW-0175">Coiled coil</keyword>
<gene>
    <name evidence="2" type="ORF">KA717_24275</name>
</gene>
<evidence type="ECO:0000256" key="1">
    <source>
        <dbReference type="SAM" id="Coils"/>
    </source>
</evidence>
<accession>A0A977KVE3</accession>
<sequence length="137" mass="14515">MDIVTLTALLAPHLPTLMKLGGKAAESAASKVGADTWETVKKIWAKLSPRIEAKESAKEAAIDVANNPDDEDLQAALRVQLKKLLEQNKELAEAIAKILAEASPEVIAAVQITQTTTGDKNVIIGQMSGGTFQSNVP</sequence>
<organism evidence="2">
    <name type="scientific">Woronichinia naegeliana WA131</name>
    <dbReference type="NCBI Taxonomy" id="2824559"/>
    <lineage>
        <taxon>Bacteria</taxon>
        <taxon>Bacillati</taxon>
        <taxon>Cyanobacteriota</taxon>
        <taxon>Cyanophyceae</taxon>
        <taxon>Synechococcales</taxon>
        <taxon>Coelosphaeriaceae</taxon>
        <taxon>Woronichinia</taxon>
    </lineage>
</organism>
<protein>
    <submittedName>
        <fullName evidence="2">SART-1 family protein</fullName>
    </submittedName>
</protein>
<evidence type="ECO:0000313" key="2">
    <source>
        <dbReference type="EMBL" id="UXE59055.1"/>
    </source>
</evidence>
<reference evidence="2" key="1">
    <citation type="submission" date="2021-04" db="EMBL/GenBank/DDBJ databases">
        <title>Genome sequence of Woronichinia naegeliana from Washington state freshwater lake bloom.</title>
        <authorList>
            <person name="Dreher T.W."/>
        </authorList>
    </citation>
    <scope>NUCLEOTIDE SEQUENCE</scope>
    <source>
        <strain evidence="2">WA131</strain>
    </source>
</reference>
<name>A0A977KVE3_9CYAN</name>